<dbReference type="RefSeq" id="WP_168921381.1">
    <property type="nucleotide sequence ID" value="NZ_CP051461.1"/>
</dbReference>
<dbReference type="InterPro" id="IPR036182">
    <property type="entry name" value="PCuAC_sf"/>
</dbReference>
<feature type="chain" id="PRO_5026094589" description="Copper chaperone PCu(A)C" evidence="1">
    <location>
        <begin position="23"/>
        <end position="181"/>
    </location>
</feature>
<accession>A0A6H2H7Q8</accession>
<dbReference type="AlphaFoldDB" id="A0A6H2H7Q8"/>
<keyword evidence="1" id="KW-0732">Signal</keyword>
<reference evidence="2 3" key="1">
    <citation type="submission" date="2020-04" db="EMBL/GenBank/DDBJ databases">
        <title>Complete genome of a Psychrophilic, Marine, Gas Vacuolate Bacterium Polaromonas vacuolata KCTC 22033T.</title>
        <authorList>
            <person name="Hwang K."/>
            <person name="Kim K.M."/>
        </authorList>
    </citation>
    <scope>NUCLEOTIDE SEQUENCE [LARGE SCALE GENOMIC DNA]</scope>
    <source>
        <strain evidence="2 3">KCTC 22033</strain>
    </source>
</reference>
<protein>
    <recommendedName>
        <fullName evidence="4">Copper chaperone PCu(A)C</fullName>
    </recommendedName>
</protein>
<dbReference type="Proteomes" id="UP000502041">
    <property type="component" value="Chromosome"/>
</dbReference>
<dbReference type="Gene3D" id="2.60.40.1890">
    <property type="entry name" value="PCu(A)C copper chaperone"/>
    <property type="match status" value="1"/>
</dbReference>
<dbReference type="SUPFAM" id="SSF110087">
    <property type="entry name" value="DR1885-like metal-binding protein"/>
    <property type="match status" value="1"/>
</dbReference>
<dbReference type="KEGG" id="pvac:HC248_00806"/>
<dbReference type="PANTHER" id="PTHR36302:SF1">
    <property type="entry name" value="COPPER CHAPERONE PCU(A)C"/>
    <property type="match status" value="1"/>
</dbReference>
<dbReference type="Pfam" id="PF04314">
    <property type="entry name" value="PCuAC"/>
    <property type="match status" value="1"/>
</dbReference>
<gene>
    <name evidence="2" type="ORF">HC248_00806</name>
</gene>
<organism evidence="2 3">
    <name type="scientific">Polaromonas vacuolata</name>
    <dbReference type="NCBI Taxonomy" id="37448"/>
    <lineage>
        <taxon>Bacteria</taxon>
        <taxon>Pseudomonadati</taxon>
        <taxon>Pseudomonadota</taxon>
        <taxon>Betaproteobacteria</taxon>
        <taxon>Burkholderiales</taxon>
        <taxon>Comamonadaceae</taxon>
        <taxon>Polaromonas</taxon>
    </lineage>
</organism>
<keyword evidence="3" id="KW-1185">Reference proteome</keyword>
<feature type="signal peptide" evidence="1">
    <location>
        <begin position="1"/>
        <end position="22"/>
    </location>
</feature>
<name>A0A6H2H7Q8_9BURK</name>
<evidence type="ECO:0000256" key="1">
    <source>
        <dbReference type="SAM" id="SignalP"/>
    </source>
</evidence>
<evidence type="ECO:0000313" key="3">
    <source>
        <dbReference type="Proteomes" id="UP000502041"/>
    </source>
</evidence>
<dbReference type="InterPro" id="IPR058248">
    <property type="entry name" value="Lxx211020-like"/>
</dbReference>
<sequence length="181" mass="19035">MKFSKLLFVALACSVLTTGLSAHVLKQSAEPAGAQAKVQFKDAWVRATVPGQTGSGAFMKITAPNASRLVSISTPVAGVAQVHEMKMDGDVMQMRALTDGLELPAGKTVELKSGGFHVMLMDLKQTLVAGKKVPLTLVFKDANGVESQQTLNLPIAKVAPIGAKDAMGVISNMGDVTNHRH</sequence>
<dbReference type="EMBL" id="CP051461">
    <property type="protein sequence ID" value="QJC55526.1"/>
    <property type="molecule type" value="Genomic_DNA"/>
</dbReference>
<evidence type="ECO:0000313" key="2">
    <source>
        <dbReference type="EMBL" id="QJC55526.1"/>
    </source>
</evidence>
<evidence type="ECO:0008006" key="4">
    <source>
        <dbReference type="Google" id="ProtNLM"/>
    </source>
</evidence>
<dbReference type="InterPro" id="IPR007410">
    <property type="entry name" value="LpqE-like"/>
</dbReference>
<proteinExistence type="predicted"/>
<dbReference type="PANTHER" id="PTHR36302">
    <property type="entry name" value="BLR7088 PROTEIN"/>
    <property type="match status" value="1"/>
</dbReference>